<dbReference type="AlphaFoldDB" id="A0A517U3J0"/>
<evidence type="ECO:0000256" key="1">
    <source>
        <dbReference type="ARBA" id="ARBA00022737"/>
    </source>
</evidence>
<dbReference type="PANTHER" id="PTHR45831">
    <property type="entry name" value="LD24721P"/>
    <property type="match status" value="1"/>
</dbReference>
<gene>
    <name evidence="4" type="ORF">I41_44030</name>
</gene>
<evidence type="ECO:0000256" key="3">
    <source>
        <dbReference type="PROSITE-ProRule" id="PRU00339"/>
    </source>
</evidence>
<keyword evidence="4" id="KW-0449">Lipoprotein</keyword>
<dbReference type="OrthoDB" id="256486at2"/>
<dbReference type="Proteomes" id="UP000317909">
    <property type="component" value="Chromosome"/>
</dbReference>
<proteinExistence type="predicted"/>
<feature type="repeat" description="TPR" evidence="3">
    <location>
        <begin position="185"/>
        <end position="218"/>
    </location>
</feature>
<dbReference type="GO" id="GO:0006620">
    <property type="term" value="P:post-translational protein targeting to endoplasmic reticulum membrane"/>
    <property type="evidence" value="ECO:0007669"/>
    <property type="project" value="TreeGrafter"/>
</dbReference>
<organism evidence="4 5">
    <name type="scientific">Lacipirellula limnantheis</name>
    <dbReference type="NCBI Taxonomy" id="2528024"/>
    <lineage>
        <taxon>Bacteria</taxon>
        <taxon>Pseudomonadati</taxon>
        <taxon>Planctomycetota</taxon>
        <taxon>Planctomycetia</taxon>
        <taxon>Pirellulales</taxon>
        <taxon>Lacipirellulaceae</taxon>
        <taxon>Lacipirellula</taxon>
    </lineage>
</organism>
<dbReference type="PROSITE" id="PS50293">
    <property type="entry name" value="TPR_REGION"/>
    <property type="match status" value="1"/>
</dbReference>
<dbReference type="KEGG" id="llh:I41_44030"/>
<evidence type="ECO:0000313" key="4">
    <source>
        <dbReference type="EMBL" id="QDT75194.1"/>
    </source>
</evidence>
<evidence type="ECO:0000256" key="2">
    <source>
        <dbReference type="ARBA" id="ARBA00022803"/>
    </source>
</evidence>
<protein>
    <submittedName>
        <fullName evidence="4">Lipoprotein NlpI</fullName>
    </submittedName>
</protein>
<dbReference type="InterPro" id="IPR011990">
    <property type="entry name" value="TPR-like_helical_dom_sf"/>
</dbReference>
<dbReference type="PANTHER" id="PTHR45831:SF2">
    <property type="entry name" value="LD24721P"/>
    <property type="match status" value="1"/>
</dbReference>
<keyword evidence="2 3" id="KW-0802">TPR repeat</keyword>
<dbReference type="SUPFAM" id="SSF48452">
    <property type="entry name" value="TPR-like"/>
    <property type="match status" value="1"/>
</dbReference>
<dbReference type="PROSITE" id="PS50005">
    <property type="entry name" value="TPR"/>
    <property type="match status" value="2"/>
</dbReference>
<dbReference type="SMART" id="SM00028">
    <property type="entry name" value="TPR"/>
    <property type="match status" value="2"/>
</dbReference>
<name>A0A517U3J0_9BACT</name>
<feature type="repeat" description="TPR" evidence="3">
    <location>
        <begin position="151"/>
        <end position="184"/>
    </location>
</feature>
<evidence type="ECO:0000313" key="5">
    <source>
        <dbReference type="Proteomes" id="UP000317909"/>
    </source>
</evidence>
<dbReference type="GO" id="GO:0016020">
    <property type="term" value="C:membrane"/>
    <property type="evidence" value="ECO:0007669"/>
    <property type="project" value="TreeGrafter"/>
</dbReference>
<dbReference type="GO" id="GO:0060090">
    <property type="term" value="F:molecular adaptor activity"/>
    <property type="evidence" value="ECO:0007669"/>
    <property type="project" value="TreeGrafter"/>
</dbReference>
<dbReference type="GO" id="GO:0072380">
    <property type="term" value="C:TRC complex"/>
    <property type="evidence" value="ECO:0007669"/>
    <property type="project" value="TreeGrafter"/>
</dbReference>
<dbReference type="InterPro" id="IPR019734">
    <property type="entry name" value="TPR_rpt"/>
</dbReference>
<dbReference type="Pfam" id="PF00515">
    <property type="entry name" value="TPR_1"/>
    <property type="match status" value="1"/>
</dbReference>
<dbReference type="InterPro" id="IPR047150">
    <property type="entry name" value="SGT"/>
</dbReference>
<keyword evidence="1" id="KW-0677">Repeat</keyword>
<reference evidence="4 5" key="1">
    <citation type="submission" date="2019-02" db="EMBL/GenBank/DDBJ databases">
        <title>Deep-cultivation of Planctomycetes and their phenomic and genomic characterization uncovers novel biology.</title>
        <authorList>
            <person name="Wiegand S."/>
            <person name="Jogler M."/>
            <person name="Boedeker C."/>
            <person name="Pinto D."/>
            <person name="Vollmers J."/>
            <person name="Rivas-Marin E."/>
            <person name="Kohn T."/>
            <person name="Peeters S.H."/>
            <person name="Heuer A."/>
            <person name="Rast P."/>
            <person name="Oberbeckmann S."/>
            <person name="Bunk B."/>
            <person name="Jeske O."/>
            <person name="Meyerdierks A."/>
            <person name="Storesund J.E."/>
            <person name="Kallscheuer N."/>
            <person name="Luecker S."/>
            <person name="Lage O.M."/>
            <person name="Pohl T."/>
            <person name="Merkel B.J."/>
            <person name="Hornburger P."/>
            <person name="Mueller R.-W."/>
            <person name="Bruemmer F."/>
            <person name="Labrenz M."/>
            <person name="Spormann A.M."/>
            <person name="Op den Camp H."/>
            <person name="Overmann J."/>
            <person name="Amann R."/>
            <person name="Jetten M.S.M."/>
            <person name="Mascher T."/>
            <person name="Medema M.H."/>
            <person name="Devos D.P."/>
            <person name="Kaster A.-K."/>
            <person name="Ovreas L."/>
            <person name="Rohde M."/>
            <person name="Galperin M.Y."/>
            <person name="Jogler C."/>
        </authorList>
    </citation>
    <scope>NUCLEOTIDE SEQUENCE [LARGE SCALE GENOMIC DNA]</scope>
    <source>
        <strain evidence="4 5">I41</strain>
    </source>
</reference>
<accession>A0A517U3J0</accession>
<dbReference type="Gene3D" id="1.25.40.10">
    <property type="entry name" value="Tetratricopeptide repeat domain"/>
    <property type="match status" value="1"/>
</dbReference>
<dbReference type="EMBL" id="CP036339">
    <property type="protein sequence ID" value="QDT75194.1"/>
    <property type="molecule type" value="Genomic_DNA"/>
</dbReference>
<sequence length="235" mass="26787">MDEDDQSPRFAAEFAVSDDFRQGPLLVDFFEQYLDDHDIAQFLRLTSERYFIGTLERLALNGERMSRRGAVLALGRLSDYQSNSVLGRALVDLDRGVRTLAENAIGLVWNRVGLTIHQRRLSAVGEQLDDGDYDRASTLAGKIIQDAPWIAQSWFQRGKAYFHLGQYDAATRDCHQALEINPYHFQAAAVMGEAYEMQHNLVAALESFRRALRLNPNMEEVRARVIQLQRALKNQ</sequence>
<keyword evidence="5" id="KW-1185">Reference proteome</keyword>